<dbReference type="STRING" id="121224.E0VQ13"/>
<dbReference type="Gene3D" id="2.60.40.10">
    <property type="entry name" value="Immunoglobulins"/>
    <property type="match status" value="3"/>
</dbReference>
<evidence type="ECO:0000313" key="12">
    <source>
        <dbReference type="EnsemblMetazoa" id="PHUM370250-PA"/>
    </source>
</evidence>
<organism>
    <name type="scientific">Pediculus humanus subsp. corporis</name>
    <name type="common">Body louse</name>
    <dbReference type="NCBI Taxonomy" id="121224"/>
    <lineage>
        <taxon>Eukaryota</taxon>
        <taxon>Metazoa</taxon>
        <taxon>Ecdysozoa</taxon>
        <taxon>Arthropoda</taxon>
        <taxon>Hexapoda</taxon>
        <taxon>Insecta</taxon>
        <taxon>Pterygota</taxon>
        <taxon>Neoptera</taxon>
        <taxon>Paraneoptera</taxon>
        <taxon>Psocodea</taxon>
        <taxon>Troctomorpha</taxon>
        <taxon>Phthiraptera</taxon>
        <taxon>Anoplura</taxon>
        <taxon>Pediculidae</taxon>
        <taxon>Pediculus</taxon>
    </lineage>
</organism>
<evidence type="ECO:0000256" key="9">
    <source>
        <dbReference type="SAM" id="MobiDB-lite"/>
    </source>
</evidence>
<evidence type="ECO:0000313" key="13">
    <source>
        <dbReference type="Proteomes" id="UP000009046"/>
    </source>
</evidence>
<evidence type="ECO:0000313" key="11">
    <source>
        <dbReference type="EMBL" id="EEB15469.1"/>
    </source>
</evidence>
<dbReference type="eggNOG" id="KOG3510">
    <property type="taxonomic scope" value="Eukaryota"/>
</dbReference>
<dbReference type="EMBL" id="AAZO01004311">
    <property type="status" value="NOT_ANNOTATED_CDS"/>
    <property type="molecule type" value="Genomic_DNA"/>
</dbReference>
<dbReference type="OMA" id="HTHMVAQ"/>
<proteinExistence type="predicted"/>
<dbReference type="RefSeq" id="XP_002428207.1">
    <property type="nucleotide sequence ID" value="XM_002428162.1"/>
</dbReference>
<keyword evidence="13" id="KW-1185">Reference proteome</keyword>
<reference evidence="11" key="1">
    <citation type="submission" date="2007-04" db="EMBL/GenBank/DDBJ databases">
        <title>Annotation of Pediculus humanus corporis strain USDA.</title>
        <authorList>
            <person name="Kirkness E."/>
            <person name="Hannick L."/>
            <person name="Hass B."/>
            <person name="Bruggner R."/>
            <person name="Lawson D."/>
            <person name="Bidwell S."/>
            <person name="Joardar V."/>
            <person name="Caler E."/>
            <person name="Walenz B."/>
            <person name="Inman J."/>
            <person name="Schobel S."/>
            <person name="Galinsky K."/>
            <person name="Amedeo P."/>
            <person name="Strausberg R."/>
        </authorList>
    </citation>
    <scope>NUCLEOTIDE SEQUENCE</scope>
    <source>
        <strain evidence="11">USDA</strain>
    </source>
</reference>
<feature type="domain" description="Ig-like" evidence="10">
    <location>
        <begin position="110"/>
        <end position="195"/>
    </location>
</feature>
<dbReference type="GeneID" id="8233643"/>
<dbReference type="InterPro" id="IPR036179">
    <property type="entry name" value="Ig-like_dom_sf"/>
</dbReference>
<dbReference type="SMART" id="SM00408">
    <property type="entry name" value="IGc2"/>
    <property type="match status" value="3"/>
</dbReference>
<dbReference type="Proteomes" id="UP000009046">
    <property type="component" value="Unassembled WGS sequence"/>
</dbReference>
<dbReference type="InterPro" id="IPR013098">
    <property type="entry name" value="Ig_I-set"/>
</dbReference>
<evidence type="ECO:0000256" key="1">
    <source>
        <dbReference type="ARBA" id="ARBA00004236"/>
    </source>
</evidence>
<keyword evidence="2" id="KW-1003">Cell membrane</keyword>
<dbReference type="FunCoup" id="E0VQ13">
    <property type="interactions" value="97"/>
</dbReference>
<evidence type="ECO:0000259" key="10">
    <source>
        <dbReference type="PROSITE" id="PS50835"/>
    </source>
</evidence>
<keyword evidence="5" id="KW-0472">Membrane</keyword>
<dbReference type="SMART" id="SM00409">
    <property type="entry name" value="IG"/>
    <property type="match status" value="3"/>
</dbReference>
<feature type="compositionally biased region" description="Low complexity" evidence="9">
    <location>
        <begin position="341"/>
        <end position="352"/>
    </location>
</feature>
<evidence type="ECO:0000256" key="5">
    <source>
        <dbReference type="ARBA" id="ARBA00023136"/>
    </source>
</evidence>
<evidence type="ECO:0000256" key="6">
    <source>
        <dbReference type="ARBA" id="ARBA00023157"/>
    </source>
</evidence>
<sequence length="390" mass="43595">MSQNEVEPEFLQPLENLTVTQGRDVVFTCVVNHLGQYKVAWIKSDSKAILAIHTHLVAHNLRLGVTHNGHNTWKLHISNVQKNDSGTYMCQINTDPMRSQMGHLEIVVPPDILSDESSDGGIALEGGSIRLRCKATGVPEPIVQWRREDSKNIVLRHESAERIIKGDVLTLTNVQRSDIGIYLCIASNGVPPSVSKRFMVQVHFQPSIQVTNQLVAAPVGSDVILQCYVEASPKAMNSWYKEKGEKLLDGSKYSLTEQQLSDYGLMMNLTIKSIEKKDLGAYLCSSSNALGTANGAVRLQEIYMPPKTTSSPKLNNNIYYHHKATHSPKKTKNKSRKDEQSMMTSMTTSTTTNEPKIYQTINPSISRPPFWVIEQQQHDEESTNGRLLLN</sequence>
<dbReference type="InterPro" id="IPR003006">
    <property type="entry name" value="Ig/MHC_CS"/>
</dbReference>
<dbReference type="AlphaFoldDB" id="E0VQ13"/>
<evidence type="ECO:0000256" key="4">
    <source>
        <dbReference type="ARBA" id="ARBA00022737"/>
    </source>
</evidence>
<evidence type="ECO:0000256" key="8">
    <source>
        <dbReference type="ARBA" id="ARBA00023319"/>
    </source>
</evidence>
<evidence type="ECO:0000256" key="3">
    <source>
        <dbReference type="ARBA" id="ARBA00022729"/>
    </source>
</evidence>
<gene>
    <name evidence="12" type="primary">8233643</name>
    <name evidence="11" type="ORF">Phum_PHUM370250</name>
</gene>
<dbReference type="PROSITE" id="PS50835">
    <property type="entry name" value="IG_LIKE"/>
    <property type="match status" value="3"/>
</dbReference>
<keyword evidence="6" id="KW-1015">Disulfide bond</keyword>
<dbReference type="InterPro" id="IPR007110">
    <property type="entry name" value="Ig-like_dom"/>
</dbReference>
<feature type="domain" description="Ig-like" evidence="10">
    <location>
        <begin position="8"/>
        <end position="93"/>
    </location>
</feature>
<dbReference type="Pfam" id="PF07679">
    <property type="entry name" value="I-set"/>
    <property type="match status" value="2"/>
</dbReference>
<name>E0VQ13_PEDHC</name>
<keyword evidence="8" id="KW-0393">Immunoglobulin domain</keyword>
<dbReference type="EMBL" id="AAZO01004310">
    <property type="status" value="NOT_ANNOTATED_CDS"/>
    <property type="molecule type" value="Genomic_DNA"/>
</dbReference>
<dbReference type="CTD" id="8233643"/>
<keyword evidence="4" id="KW-0677">Repeat</keyword>
<evidence type="ECO:0000256" key="2">
    <source>
        <dbReference type="ARBA" id="ARBA00022475"/>
    </source>
</evidence>
<dbReference type="PROSITE" id="PS00290">
    <property type="entry name" value="IG_MHC"/>
    <property type="match status" value="1"/>
</dbReference>
<feature type="compositionally biased region" description="Basic residues" evidence="9">
    <location>
        <begin position="323"/>
        <end position="335"/>
    </location>
</feature>
<dbReference type="PANTHER" id="PTHR12231">
    <property type="entry name" value="CTX-RELATED TYPE I TRANSMEMBRANE PROTEIN"/>
    <property type="match status" value="1"/>
</dbReference>
<reference evidence="12" key="3">
    <citation type="submission" date="2020-05" db="UniProtKB">
        <authorList>
            <consortium name="EnsemblMetazoa"/>
        </authorList>
    </citation>
    <scope>IDENTIFICATION</scope>
    <source>
        <strain evidence="12">USDA</strain>
    </source>
</reference>
<dbReference type="InParanoid" id="E0VQ13"/>
<dbReference type="KEGG" id="phu:Phum_PHUM370250"/>
<evidence type="ECO:0000256" key="7">
    <source>
        <dbReference type="ARBA" id="ARBA00023180"/>
    </source>
</evidence>
<dbReference type="HOGENOM" id="CLU_027228_1_2_1"/>
<dbReference type="VEuPathDB" id="VectorBase:PHUM370250"/>
<keyword evidence="7" id="KW-0325">Glycoprotein</keyword>
<dbReference type="EMBL" id="DS235389">
    <property type="protein sequence ID" value="EEB15469.1"/>
    <property type="molecule type" value="Genomic_DNA"/>
</dbReference>
<dbReference type="GO" id="GO:0043005">
    <property type="term" value="C:neuron projection"/>
    <property type="evidence" value="ECO:0007669"/>
    <property type="project" value="TreeGrafter"/>
</dbReference>
<dbReference type="InterPro" id="IPR051170">
    <property type="entry name" value="Neural/epithelial_adhesion"/>
</dbReference>
<dbReference type="GO" id="GO:0005886">
    <property type="term" value="C:plasma membrane"/>
    <property type="evidence" value="ECO:0007669"/>
    <property type="project" value="UniProtKB-SubCell"/>
</dbReference>
<feature type="domain" description="Ig-like" evidence="10">
    <location>
        <begin position="206"/>
        <end position="300"/>
    </location>
</feature>
<dbReference type="InterPro" id="IPR003598">
    <property type="entry name" value="Ig_sub2"/>
</dbReference>
<comment type="subcellular location">
    <subcellularLocation>
        <location evidence="1">Cell membrane</location>
    </subcellularLocation>
</comment>
<dbReference type="SUPFAM" id="SSF48726">
    <property type="entry name" value="Immunoglobulin"/>
    <property type="match status" value="3"/>
</dbReference>
<dbReference type="FunFam" id="2.60.40.10:FF:000328">
    <property type="entry name" value="CLUMA_CG000981, isoform A"/>
    <property type="match status" value="1"/>
</dbReference>
<dbReference type="InterPro" id="IPR003599">
    <property type="entry name" value="Ig_sub"/>
</dbReference>
<accession>E0VQ13</accession>
<feature type="region of interest" description="Disordered" evidence="9">
    <location>
        <begin position="323"/>
        <end position="353"/>
    </location>
</feature>
<keyword evidence="3" id="KW-0732">Signal</keyword>
<dbReference type="OrthoDB" id="10012075at2759"/>
<protein>
    <submittedName>
        <fullName evidence="11">Lachesin, putative</fullName>
    </submittedName>
</protein>
<dbReference type="EnsemblMetazoa" id="PHUM370250-RA">
    <property type="protein sequence ID" value="PHUM370250-PA"/>
    <property type="gene ID" value="PHUM370250"/>
</dbReference>
<dbReference type="PANTHER" id="PTHR12231:SF265">
    <property type="entry name" value="DPR-INTERACTING PROTEIN LAMBDA"/>
    <property type="match status" value="1"/>
</dbReference>
<reference evidence="11" key="2">
    <citation type="submission" date="2007-04" db="EMBL/GenBank/DDBJ databases">
        <title>The genome of the human body louse.</title>
        <authorList>
            <consortium name="The Human Body Louse Genome Consortium"/>
            <person name="Kirkness E."/>
            <person name="Walenz B."/>
            <person name="Hass B."/>
            <person name="Bruggner R."/>
            <person name="Strausberg R."/>
        </authorList>
    </citation>
    <scope>NUCLEOTIDE SEQUENCE</scope>
    <source>
        <strain evidence="11">USDA</strain>
    </source>
</reference>
<dbReference type="InterPro" id="IPR013783">
    <property type="entry name" value="Ig-like_fold"/>
</dbReference>
<dbReference type="Pfam" id="PF13927">
    <property type="entry name" value="Ig_3"/>
    <property type="match status" value="1"/>
</dbReference>